<sequence>MSLLMTSSLSAPAELSSSAEHDVVTDYIIIDGPLRCSSWFPFDVPAGSSSSSSACSRFISFQLIHYAPADLSPVLFRDFKCSRTMSYCSSLVVQSLFVKCLRLKKYQLVNRKIFLLILIANAKRCRSNLFKRHRFAIANFKYHLLVDISFLLIVMSLLLTSSLSAQAELSSSAEHDVVTDYIIIDGPLRCSSWFPFDVPAGSSSSSSACSWFISFQLIHYAPAGSTWPLPDFEHLT</sequence>
<dbReference type="EMBL" id="KQ988429">
    <property type="protein sequence ID" value="KZV55947.1"/>
    <property type="molecule type" value="Genomic_DNA"/>
</dbReference>
<evidence type="ECO:0000313" key="2">
    <source>
        <dbReference type="Proteomes" id="UP000250235"/>
    </source>
</evidence>
<keyword evidence="2" id="KW-1185">Reference proteome</keyword>
<reference evidence="1 2" key="1">
    <citation type="journal article" date="2015" name="Proc. Natl. Acad. Sci. U.S.A.">
        <title>The resurrection genome of Boea hygrometrica: A blueprint for survival of dehydration.</title>
        <authorList>
            <person name="Xiao L."/>
            <person name="Yang G."/>
            <person name="Zhang L."/>
            <person name="Yang X."/>
            <person name="Zhao S."/>
            <person name="Ji Z."/>
            <person name="Zhou Q."/>
            <person name="Hu M."/>
            <person name="Wang Y."/>
            <person name="Chen M."/>
            <person name="Xu Y."/>
            <person name="Jin H."/>
            <person name="Xiao X."/>
            <person name="Hu G."/>
            <person name="Bao F."/>
            <person name="Hu Y."/>
            <person name="Wan P."/>
            <person name="Li L."/>
            <person name="Deng X."/>
            <person name="Kuang T."/>
            <person name="Xiang C."/>
            <person name="Zhu J.K."/>
            <person name="Oliver M.J."/>
            <person name="He Y."/>
        </authorList>
    </citation>
    <scope>NUCLEOTIDE SEQUENCE [LARGE SCALE GENOMIC DNA]</scope>
    <source>
        <strain evidence="2">cv. XS01</strain>
    </source>
</reference>
<proteinExistence type="predicted"/>
<protein>
    <submittedName>
        <fullName evidence="1">Uncharacterized protein</fullName>
    </submittedName>
</protein>
<dbReference type="Proteomes" id="UP000250235">
    <property type="component" value="Unassembled WGS sequence"/>
</dbReference>
<organism evidence="1 2">
    <name type="scientific">Dorcoceras hygrometricum</name>
    <dbReference type="NCBI Taxonomy" id="472368"/>
    <lineage>
        <taxon>Eukaryota</taxon>
        <taxon>Viridiplantae</taxon>
        <taxon>Streptophyta</taxon>
        <taxon>Embryophyta</taxon>
        <taxon>Tracheophyta</taxon>
        <taxon>Spermatophyta</taxon>
        <taxon>Magnoliopsida</taxon>
        <taxon>eudicotyledons</taxon>
        <taxon>Gunneridae</taxon>
        <taxon>Pentapetalae</taxon>
        <taxon>asterids</taxon>
        <taxon>lamiids</taxon>
        <taxon>Lamiales</taxon>
        <taxon>Gesneriaceae</taxon>
        <taxon>Didymocarpoideae</taxon>
        <taxon>Trichosporeae</taxon>
        <taxon>Loxocarpinae</taxon>
        <taxon>Dorcoceras</taxon>
    </lineage>
</organism>
<dbReference type="AlphaFoldDB" id="A0A2Z7DFT2"/>
<gene>
    <name evidence="1" type="ORF">F511_10265</name>
</gene>
<evidence type="ECO:0000313" key="1">
    <source>
        <dbReference type="EMBL" id="KZV55947.1"/>
    </source>
</evidence>
<accession>A0A2Z7DFT2</accession>
<name>A0A2Z7DFT2_9LAMI</name>